<keyword evidence="12" id="KW-0326">Glycosidase</keyword>
<dbReference type="InterPro" id="IPR017853">
    <property type="entry name" value="GH"/>
</dbReference>
<dbReference type="InterPro" id="IPR001764">
    <property type="entry name" value="Glyco_hydro_3_N"/>
</dbReference>
<dbReference type="Gene3D" id="3.40.50.1700">
    <property type="entry name" value="Glycoside hydrolase family 3 C-terminal domain"/>
    <property type="match status" value="1"/>
</dbReference>
<dbReference type="SUPFAM" id="SSF52279">
    <property type="entry name" value="Beta-D-glucan exohydrolase, C-terminal domain"/>
    <property type="match status" value="1"/>
</dbReference>
<feature type="domain" description="Fibronectin type III-like" evidence="15">
    <location>
        <begin position="722"/>
        <end position="790"/>
    </location>
</feature>
<dbReference type="InterPro" id="IPR050288">
    <property type="entry name" value="Cellulose_deg_GH3"/>
</dbReference>
<feature type="chain" id="PRO_5045516223" description="beta-glucosidase" evidence="14">
    <location>
        <begin position="22"/>
        <end position="801"/>
    </location>
</feature>
<dbReference type="Pfam" id="PF01915">
    <property type="entry name" value="Glyco_hydro_3_C"/>
    <property type="match status" value="1"/>
</dbReference>
<keyword evidence="7 14" id="KW-0732">Signal</keyword>
<comment type="catalytic activity">
    <reaction evidence="1">
        <text>Hydrolysis of terminal, non-reducing beta-D-glucosyl residues with release of beta-D-glucose.</text>
        <dbReference type="EC" id="3.2.1.21"/>
    </reaction>
</comment>
<evidence type="ECO:0000256" key="4">
    <source>
        <dbReference type="ARBA" id="ARBA00005336"/>
    </source>
</evidence>
<evidence type="ECO:0000256" key="1">
    <source>
        <dbReference type="ARBA" id="ARBA00000448"/>
    </source>
</evidence>
<evidence type="ECO:0000313" key="17">
    <source>
        <dbReference type="Proteomes" id="UP001408356"/>
    </source>
</evidence>
<proteinExistence type="inferred from homology"/>
<dbReference type="PANTHER" id="PTHR42715">
    <property type="entry name" value="BETA-GLUCOSIDASE"/>
    <property type="match status" value="1"/>
</dbReference>
<dbReference type="Pfam" id="PF00933">
    <property type="entry name" value="Glyco_hydro_3"/>
    <property type="match status" value="1"/>
</dbReference>
<evidence type="ECO:0000256" key="8">
    <source>
        <dbReference type="ARBA" id="ARBA00022801"/>
    </source>
</evidence>
<evidence type="ECO:0000256" key="7">
    <source>
        <dbReference type="ARBA" id="ARBA00022729"/>
    </source>
</evidence>
<keyword evidence="8 16" id="KW-0378">Hydrolase</keyword>
<dbReference type="InterPro" id="IPR036881">
    <property type="entry name" value="Glyco_hydro_3_C_sf"/>
</dbReference>
<accession>A0ABR2V458</accession>
<dbReference type="InterPro" id="IPR026891">
    <property type="entry name" value="Fn3-like"/>
</dbReference>
<dbReference type="PANTHER" id="PTHR42715:SF5">
    <property type="entry name" value="BETA-GLUCOSIDASE M-RELATED"/>
    <property type="match status" value="1"/>
</dbReference>
<keyword evidence="6" id="KW-0964">Secreted</keyword>
<evidence type="ECO:0000313" key="16">
    <source>
        <dbReference type="EMBL" id="KAK9421712.1"/>
    </source>
</evidence>
<protein>
    <recommendedName>
        <fullName evidence="5">beta-glucosidase</fullName>
        <ecNumber evidence="5">3.2.1.21</ecNumber>
    </recommendedName>
</protein>
<evidence type="ECO:0000256" key="14">
    <source>
        <dbReference type="SAM" id="SignalP"/>
    </source>
</evidence>
<name>A0ABR2V458_9PEZI</name>
<dbReference type="Gene3D" id="2.60.40.10">
    <property type="entry name" value="Immunoglobulins"/>
    <property type="match status" value="1"/>
</dbReference>
<evidence type="ECO:0000256" key="5">
    <source>
        <dbReference type="ARBA" id="ARBA00012744"/>
    </source>
</evidence>
<dbReference type="InterPro" id="IPR013783">
    <property type="entry name" value="Ig-like_fold"/>
</dbReference>
<organism evidence="16 17">
    <name type="scientific">Seiridium unicorne</name>
    <dbReference type="NCBI Taxonomy" id="138068"/>
    <lineage>
        <taxon>Eukaryota</taxon>
        <taxon>Fungi</taxon>
        <taxon>Dikarya</taxon>
        <taxon>Ascomycota</taxon>
        <taxon>Pezizomycotina</taxon>
        <taxon>Sordariomycetes</taxon>
        <taxon>Xylariomycetidae</taxon>
        <taxon>Amphisphaeriales</taxon>
        <taxon>Sporocadaceae</taxon>
        <taxon>Seiridium</taxon>
    </lineage>
</organism>
<reference evidence="16 17" key="1">
    <citation type="journal article" date="2024" name="J. Plant Pathol.">
        <title>Sequence and assembly of the genome of Seiridium unicorne, isolate CBS 538.82, causal agent of cypress canker disease.</title>
        <authorList>
            <person name="Scali E."/>
            <person name="Rocca G.D."/>
            <person name="Danti R."/>
            <person name="Garbelotto M."/>
            <person name="Barberini S."/>
            <person name="Baroncelli R."/>
            <person name="Emiliani G."/>
        </authorList>
    </citation>
    <scope>NUCLEOTIDE SEQUENCE [LARGE SCALE GENOMIC DNA]</scope>
    <source>
        <strain evidence="16 17">BM-138-508</strain>
    </source>
</reference>
<feature type="signal peptide" evidence="14">
    <location>
        <begin position="1"/>
        <end position="21"/>
    </location>
</feature>
<dbReference type="SMART" id="SM01217">
    <property type="entry name" value="Fn3_like"/>
    <property type="match status" value="1"/>
</dbReference>
<keyword evidence="13" id="KW-0624">Polysaccharide degradation</keyword>
<dbReference type="Pfam" id="PF14310">
    <property type="entry name" value="Fn3-like"/>
    <property type="match status" value="1"/>
</dbReference>
<evidence type="ECO:0000256" key="6">
    <source>
        <dbReference type="ARBA" id="ARBA00022525"/>
    </source>
</evidence>
<evidence type="ECO:0000256" key="12">
    <source>
        <dbReference type="ARBA" id="ARBA00023295"/>
    </source>
</evidence>
<gene>
    <name evidence="16" type="ORF">SUNI508_05313</name>
</gene>
<dbReference type="SUPFAM" id="SSF51445">
    <property type="entry name" value="(Trans)glycosidases"/>
    <property type="match status" value="1"/>
</dbReference>
<keyword evidence="17" id="KW-1185">Reference proteome</keyword>
<evidence type="ECO:0000256" key="11">
    <source>
        <dbReference type="ARBA" id="ARBA00023277"/>
    </source>
</evidence>
<dbReference type="GO" id="GO:0016787">
    <property type="term" value="F:hydrolase activity"/>
    <property type="evidence" value="ECO:0007669"/>
    <property type="project" value="UniProtKB-KW"/>
</dbReference>
<evidence type="ECO:0000256" key="2">
    <source>
        <dbReference type="ARBA" id="ARBA00004613"/>
    </source>
</evidence>
<comment type="caution">
    <text evidence="16">The sequence shown here is derived from an EMBL/GenBank/DDBJ whole genome shotgun (WGS) entry which is preliminary data.</text>
</comment>
<dbReference type="Gene3D" id="3.20.20.300">
    <property type="entry name" value="Glycoside hydrolase, family 3, N-terminal domain"/>
    <property type="match status" value="1"/>
</dbReference>
<evidence type="ECO:0000256" key="3">
    <source>
        <dbReference type="ARBA" id="ARBA00004987"/>
    </source>
</evidence>
<comment type="similarity">
    <text evidence="4">Belongs to the glycosyl hydrolase 3 family.</text>
</comment>
<keyword evidence="9" id="KW-0136">Cellulose degradation</keyword>
<dbReference type="InterPro" id="IPR036962">
    <property type="entry name" value="Glyco_hydro_3_N_sf"/>
</dbReference>
<dbReference type="EMBL" id="JARVKF010000157">
    <property type="protein sequence ID" value="KAK9421712.1"/>
    <property type="molecule type" value="Genomic_DNA"/>
</dbReference>
<dbReference type="EC" id="3.2.1.21" evidence="5"/>
<sequence>MLQSTIQSLTCLAALTQCVIADDDVITSDLIFYGQSEPVYPTPELTANGSWSDAITKAQAFVSQLTLEEKVNFTGGITTETGCAGFIPAVDRLGFPGLCLADAGNGLRNTDYVSSWPSGIHVGASWNKYLARQRAVYMGNEARVKGVNVLLGPVVGPIGRVAEGGRNWESFSVDPYLSGGLVYETVSGVQSTGVITSTKHFIAQEQETHRLSTSTGDFAESISSNIGDKALHELYLWPFAEAVRAGTGNVMCSYARLNNSYSCQNSKGLNGLLKGELGFQGWVVSDWGAQKSGVASALAGLDVAMPNGDGLWAGNLTLAVNNGSVPESRLDDMATRIMASWYQMKQDESSFPIPGSGMPADILVPHEVVDARDPSAKSTLFDGAVEGHVLVKNTDSALPLNSTQMKLISLFGYSAKAPNKNNQEYAATGAYFSSWGVGAESANVTEVNDGFFGNLELPKSAIAPNGILVSGGGSGATSQNLISAPYDALVAQAYEDGTALFWDFESGSPLVNPTSDACIVIGNVWATEGYDRPALRDDFTDGLILNVADQCANTIVVFHNAGVRLVDQFVDHPNVTAIIYAHLPGQDSGKALISLLYGQTNPSGRLPYSVARNETDYGSLWKPDTTLAPNRFQAYPQSNFTEGVFIDYRHFDAQNITLRYEFGFGLSYTTFDYSNLEVSKTDAAVQAYPTGAVVEGGETDLWDVIANVTLNVANTGSLDGKEVVQLYVGVPGEDAPVRQLRGFEKSTIPTGETATVQLSLTRKDLSIWDVITQKWLLQEGCYNIFVGSSSRDLPLSGTLRI</sequence>
<evidence type="ECO:0000256" key="13">
    <source>
        <dbReference type="ARBA" id="ARBA00023326"/>
    </source>
</evidence>
<evidence type="ECO:0000259" key="15">
    <source>
        <dbReference type="SMART" id="SM01217"/>
    </source>
</evidence>
<evidence type="ECO:0000256" key="10">
    <source>
        <dbReference type="ARBA" id="ARBA00023180"/>
    </source>
</evidence>
<keyword evidence="10" id="KW-0325">Glycoprotein</keyword>
<dbReference type="InterPro" id="IPR002772">
    <property type="entry name" value="Glyco_hydro_3_C"/>
</dbReference>
<dbReference type="PRINTS" id="PR00133">
    <property type="entry name" value="GLHYDRLASE3"/>
</dbReference>
<evidence type="ECO:0000256" key="9">
    <source>
        <dbReference type="ARBA" id="ARBA00023001"/>
    </source>
</evidence>
<comment type="pathway">
    <text evidence="3">Glycan metabolism; cellulose degradation.</text>
</comment>
<keyword evidence="11" id="KW-0119">Carbohydrate metabolism</keyword>
<comment type="subcellular location">
    <subcellularLocation>
        <location evidence="2">Secreted</location>
    </subcellularLocation>
</comment>
<dbReference type="Proteomes" id="UP001408356">
    <property type="component" value="Unassembled WGS sequence"/>
</dbReference>